<proteinExistence type="predicted"/>
<evidence type="ECO:0000256" key="4">
    <source>
        <dbReference type="PROSITE-ProRule" id="PRU00335"/>
    </source>
</evidence>
<dbReference type="InterPro" id="IPR036271">
    <property type="entry name" value="Tet_transcr_reg_TetR-rel_C_sf"/>
</dbReference>
<dbReference type="InterPro" id="IPR050109">
    <property type="entry name" value="HTH-type_TetR-like_transc_reg"/>
</dbReference>
<evidence type="ECO:0000313" key="6">
    <source>
        <dbReference type="EMBL" id="OOG24115.1"/>
    </source>
</evidence>
<keyword evidence="3" id="KW-0804">Transcription</keyword>
<accession>A0A1V3NGE6</accession>
<protein>
    <submittedName>
        <fullName evidence="6">TetR family transcriptional regulator</fullName>
    </submittedName>
</protein>
<gene>
    <name evidence="6" type="ORF">B1C78_09315</name>
</gene>
<feature type="domain" description="HTH tetR-type" evidence="5">
    <location>
        <begin position="6"/>
        <end position="66"/>
    </location>
</feature>
<dbReference type="Pfam" id="PF00440">
    <property type="entry name" value="TetR_N"/>
    <property type="match status" value="1"/>
</dbReference>
<dbReference type="PANTHER" id="PTHR30055">
    <property type="entry name" value="HTH-TYPE TRANSCRIPTIONAL REGULATOR RUTR"/>
    <property type="match status" value="1"/>
</dbReference>
<evidence type="ECO:0000313" key="7">
    <source>
        <dbReference type="Proteomes" id="UP000189462"/>
    </source>
</evidence>
<evidence type="ECO:0000256" key="2">
    <source>
        <dbReference type="ARBA" id="ARBA00023125"/>
    </source>
</evidence>
<dbReference type="OrthoDB" id="5293556at2"/>
<dbReference type="GO" id="GO:0000976">
    <property type="term" value="F:transcription cis-regulatory region binding"/>
    <property type="evidence" value="ECO:0007669"/>
    <property type="project" value="TreeGrafter"/>
</dbReference>
<evidence type="ECO:0000256" key="3">
    <source>
        <dbReference type="ARBA" id="ARBA00023163"/>
    </source>
</evidence>
<dbReference type="SUPFAM" id="SSF48498">
    <property type="entry name" value="Tetracyclin repressor-like, C-terminal domain"/>
    <property type="match status" value="1"/>
</dbReference>
<evidence type="ECO:0000256" key="1">
    <source>
        <dbReference type="ARBA" id="ARBA00023015"/>
    </source>
</evidence>
<keyword evidence="1" id="KW-0805">Transcription regulation</keyword>
<dbReference type="SUPFAM" id="SSF46689">
    <property type="entry name" value="Homeodomain-like"/>
    <property type="match status" value="1"/>
</dbReference>
<dbReference type="InterPro" id="IPR041490">
    <property type="entry name" value="KstR2_TetR_C"/>
</dbReference>
<evidence type="ECO:0000259" key="5">
    <source>
        <dbReference type="PROSITE" id="PS50977"/>
    </source>
</evidence>
<name>A0A1V3NGE6_9GAMM</name>
<dbReference type="STRING" id="108003.B1C78_09315"/>
<dbReference type="EMBL" id="MVBK01000051">
    <property type="protein sequence ID" value="OOG24115.1"/>
    <property type="molecule type" value="Genomic_DNA"/>
</dbReference>
<sequence>MRKSGEERREEIIQAVLDLAAERGVGQVTAQAIADRVGIAQPTVFRHFKTRDAILRASLEWIGRSVLTVLTPIFAGSGPADQRLKQLLSRQLQFISQRKGLPRLLFSERLHLEDPELKAVVRRIMDTYTGRVRSLLDEGVDEGRFRPDLDTEETARFIVALVQGLVMRWSISDFEFPLEAQGDALWRLLEPALAARWTP</sequence>
<dbReference type="Gene3D" id="1.10.357.10">
    <property type="entry name" value="Tetracycline Repressor, domain 2"/>
    <property type="match status" value="1"/>
</dbReference>
<keyword evidence="2 4" id="KW-0238">DNA-binding</keyword>
<keyword evidence="7" id="KW-1185">Reference proteome</keyword>
<dbReference type="Proteomes" id="UP000189462">
    <property type="component" value="Unassembled WGS sequence"/>
</dbReference>
<dbReference type="PANTHER" id="PTHR30055:SF240">
    <property type="entry name" value="HTH-TYPE TRANSCRIPTIONAL REGULATOR ACRR"/>
    <property type="match status" value="1"/>
</dbReference>
<comment type="caution">
    <text evidence="6">The sequence shown here is derived from an EMBL/GenBank/DDBJ whole genome shotgun (WGS) entry which is preliminary data.</text>
</comment>
<dbReference type="PRINTS" id="PR00455">
    <property type="entry name" value="HTHTETR"/>
</dbReference>
<organism evidence="6 7">
    <name type="scientific">Thioalkalivibrio denitrificans</name>
    <dbReference type="NCBI Taxonomy" id="108003"/>
    <lineage>
        <taxon>Bacteria</taxon>
        <taxon>Pseudomonadati</taxon>
        <taxon>Pseudomonadota</taxon>
        <taxon>Gammaproteobacteria</taxon>
        <taxon>Chromatiales</taxon>
        <taxon>Ectothiorhodospiraceae</taxon>
        <taxon>Thioalkalivibrio</taxon>
    </lineage>
</organism>
<reference evidence="6 7" key="1">
    <citation type="submission" date="2017-02" db="EMBL/GenBank/DDBJ databases">
        <title>Genomic diversity within the haloalkaliphilic genus Thioalkalivibrio.</title>
        <authorList>
            <person name="Ahn A.-C."/>
            <person name="Meier-Kolthoff J."/>
            <person name="Overmars L."/>
            <person name="Richter M."/>
            <person name="Woyke T."/>
            <person name="Sorokin D.Y."/>
            <person name="Muyzer G."/>
        </authorList>
    </citation>
    <scope>NUCLEOTIDE SEQUENCE [LARGE SCALE GENOMIC DNA]</scope>
    <source>
        <strain evidence="6 7">ALJD</strain>
    </source>
</reference>
<dbReference type="GO" id="GO:0003700">
    <property type="term" value="F:DNA-binding transcription factor activity"/>
    <property type="evidence" value="ECO:0007669"/>
    <property type="project" value="TreeGrafter"/>
</dbReference>
<dbReference type="InterPro" id="IPR001647">
    <property type="entry name" value="HTH_TetR"/>
</dbReference>
<dbReference type="Pfam" id="PF17932">
    <property type="entry name" value="TetR_C_24"/>
    <property type="match status" value="1"/>
</dbReference>
<dbReference type="AlphaFoldDB" id="A0A1V3NGE6"/>
<dbReference type="PROSITE" id="PS50977">
    <property type="entry name" value="HTH_TETR_2"/>
    <property type="match status" value="1"/>
</dbReference>
<dbReference type="InterPro" id="IPR009057">
    <property type="entry name" value="Homeodomain-like_sf"/>
</dbReference>
<dbReference type="RefSeq" id="WP_077278878.1">
    <property type="nucleotide sequence ID" value="NZ_MVBK01000051.1"/>
</dbReference>
<feature type="DNA-binding region" description="H-T-H motif" evidence="4">
    <location>
        <begin position="29"/>
        <end position="48"/>
    </location>
</feature>